<evidence type="ECO:0000259" key="3">
    <source>
        <dbReference type="PROSITE" id="PS50975"/>
    </source>
</evidence>
<sequence>MARLVPSRQARQASAHPAGLVRGTERPSRSKNRSDRACPGSQGDLPLEVNGASAADSTSQPALSGAEDDTATATIRGTKAPKTNPLIGVLIKNVYPDSSKGLFGAITAFCQELDEASRQQNARVFIFTVEGITSGSSQVSGWHYSEGSWKRGTFPIPSVIYNRLTSRVLEARPKVQQFFREAKSHGAKVFNEKYLNKTEVFQALKNDEACKSFLPESHPFKNYAMLQTMCGKYPVVFLKPVLGSLGKGILRITDLGDKTYSCEIPTVNGTNRRVYRSLSKLFSAQLGKLKTSRYQIQQGLTLIHVGGRPVDFRALVQKDQKGEWAVTSVVARIAGANHFVSNLARGGSLGTVKETLARTSLPAADLKKISEQIRKAAVAVAAGIQTNIPSLFGELGVDLAVDTSGRVWLLEVNSKPSKNDNTPLDSSEGKIRPSVRRVIRYSKYLAAQT</sequence>
<reference evidence="4 5" key="1">
    <citation type="journal article" date="2019" name="Microorganisms">
        <title>Paenibacillus lutrae sp. nov., A Chitinolytic Species Isolated from A River Otter in Castril Natural Park, Granada, Spain.</title>
        <authorList>
            <person name="Rodriguez M."/>
            <person name="Reina J.C."/>
            <person name="Bejar V."/>
            <person name="Llamas I."/>
        </authorList>
    </citation>
    <scope>NUCLEOTIDE SEQUENCE [LARGE SCALE GENOMIC DNA]</scope>
    <source>
        <strain evidence="4 5">N10</strain>
    </source>
</reference>
<evidence type="ECO:0000313" key="5">
    <source>
        <dbReference type="Proteomes" id="UP000490800"/>
    </source>
</evidence>
<dbReference type="AlphaFoldDB" id="A0A7X3JYI7"/>
<keyword evidence="5" id="KW-1185">Reference proteome</keyword>
<feature type="domain" description="ATP-grasp" evidence="3">
    <location>
        <begin position="207"/>
        <end position="440"/>
    </location>
</feature>
<dbReference type="InterPro" id="IPR026838">
    <property type="entry name" value="YheC/D"/>
</dbReference>
<feature type="compositionally biased region" description="Basic and acidic residues" evidence="2">
    <location>
        <begin position="23"/>
        <end position="36"/>
    </location>
</feature>
<proteinExistence type="predicted"/>
<evidence type="ECO:0000256" key="1">
    <source>
        <dbReference type="PROSITE-ProRule" id="PRU00409"/>
    </source>
</evidence>
<evidence type="ECO:0000313" key="4">
    <source>
        <dbReference type="EMBL" id="MVO99017.1"/>
    </source>
</evidence>
<keyword evidence="1" id="KW-0547">Nucleotide-binding</keyword>
<dbReference type="GO" id="GO:0046872">
    <property type="term" value="F:metal ion binding"/>
    <property type="evidence" value="ECO:0007669"/>
    <property type="project" value="InterPro"/>
</dbReference>
<organism evidence="4 5">
    <name type="scientific">Paenibacillus lutrae</name>
    <dbReference type="NCBI Taxonomy" id="2078573"/>
    <lineage>
        <taxon>Bacteria</taxon>
        <taxon>Bacillati</taxon>
        <taxon>Bacillota</taxon>
        <taxon>Bacilli</taxon>
        <taxon>Bacillales</taxon>
        <taxon>Paenibacillaceae</taxon>
        <taxon>Paenibacillus</taxon>
    </lineage>
</organism>
<dbReference type="OrthoDB" id="7869153at2"/>
<dbReference type="Gene3D" id="3.30.470.20">
    <property type="entry name" value="ATP-grasp fold, B domain"/>
    <property type="match status" value="1"/>
</dbReference>
<name>A0A7X3JYI7_9BACL</name>
<accession>A0A7X3JYI7</accession>
<evidence type="ECO:0000256" key="2">
    <source>
        <dbReference type="SAM" id="MobiDB-lite"/>
    </source>
</evidence>
<dbReference type="GO" id="GO:0005524">
    <property type="term" value="F:ATP binding"/>
    <property type="evidence" value="ECO:0007669"/>
    <property type="project" value="UniProtKB-UniRule"/>
</dbReference>
<dbReference type="InterPro" id="IPR011761">
    <property type="entry name" value="ATP-grasp"/>
</dbReference>
<dbReference type="PROSITE" id="PS50975">
    <property type="entry name" value="ATP_GRASP"/>
    <property type="match status" value="1"/>
</dbReference>
<comment type="caution">
    <text evidence="4">The sequence shown here is derived from an EMBL/GenBank/DDBJ whole genome shotgun (WGS) entry which is preliminary data.</text>
</comment>
<dbReference type="Proteomes" id="UP000490800">
    <property type="component" value="Unassembled WGS sequence"/>
</dbReference>
<gene>
    <name evidence="4" type="ORF">EDM21_05685</name>
</gene>
<keyword evidence="1" id="KW-0067">ATP-binding</keyword>
<dbReference type="Pfam" id="PF14398">
    <property type="entry name" value="ATPgrasp_YheCD"/>
    <property type="match status" value="1"/>
</dbReference>
<dbReference type="SUPFAM" id="SSF56059">
    <property type="entry name" value="Glutathione synthetase ATP-binding domain-like"/>
    <property type="match status" value="1"/>
</dbReference>
<feature type="region of interest" description="Disordered" evidence="2">
    <location>
        <begin position="1"/>
        <end position="79"/>
    </location>
</feature>
<dbReference type="EMBL" id="RHLK01000002">
    <property type="protein sequence ID" value="MVO99017.1"/>
    <property type="molecule type" value="Genomic_DNA"/>
</dbReference>
<dbReference type="RefSeq" id="WP_157333646.1">
    <property type="nucleotide sequence ID" value="NZ_RHLK01000002.1"/>
</dbReference>
<protein>
    <submittedName>
        <fullName evidence="4">YheC/YheD family protein</fullName>
    </submittedName>
</protein>